<reference evidence="1 2" key="1">
    <citation type="journal article" date="2011" name="PLoS Pathog.">
        <title>Endophytic Life Strategies Decoded by Genome and Transcriptome Analyses of the Mutualistic Root Symbiont Piriformospora indica.</title>
        <authorList>
            <person name="Zuccaro A."/>
            <person name="Lahrmann U."/>
            <person name="Guldener U."/>
            <person name="Langen G."/>
            <person name="Pfiffi S."/>
            <person name="Biedenkopf D."/>
            <person name="Wong P."/>
            <person name="Samans B."/>
            <person name="Grimm C."/>
            <person name="Basiewicz M."/>
            <person name="Murat C."/>
            <person name="Martin F."/>
            <person name="Kogel K.H."/>
        </authorList>
    </citation>
    <scope>NUCLEOTIDE SEQUENCE [LARGE SCALE GENOMIC DNA]</scope>
    <source>
        <strain evidence="1 2">DSM 11827</strain>
    </source>
</reference>
<accession>G4TRU4</accession>
<gene>
    <name evidence="1" type="ORF">PIIN_07991</name>
</gene>
<comment type="caution">
    <text evidence="1">The sequence shown here is derived from an EMBL/GenBank/DDBJ whole genome shotgun (WGS) entry which is preliminary data.</text>
</comment>
<dbReference type="HOGENOM" id="CLU_401200_0_0_1"/>
<keyword evidence="2" id="KW-1185">Reference proteome</keyword>
<evidence type="ECO:0000313" key="2">
    <source>
        <dbReference type="Proteomes" id="UP000007148"/>
    </source>
</evidence>
<dbReference type="OrthoDB" id="10636563at2759"/>
<sequence>MEPLNKAHISNYVVLLTEKGPSIATSVISPSDQVELGLDKLGEDADARVEIFWNSNINPFGVVTGGSQGDNEIIIKRLVASHLQAWDAQVLMQSPYLQPCSRSGFLLHICTRIRSAGLSIVFDSSPAPEPAHSSHRPRNPSEVLEVYSEGGLNPQLLTFRESDIRIQHLLALLTASPDAPPSSRILNAIRHITGRLTFPFDLQRFNELVEDERWDEEGQNYAASRQTLLGLLVDEPGSDLTQKKRELLVDLTDPWLSELALDSVLFTMLISKFIKSSPFRRKLIVLNNAHEYLRPQSILENTLQHVAAKGLSRDVSILVSTSQPQLLSEAICNSVDYAICSTSASGSWLRWFKEHIQENCTSHDLFPSNICLASKRKGMYTPEGIFRNDLSTLYLPLSTLRQSTPPPRLRLNVKVQQSKRPTNTIAPPLDDFLSSPAFSEPPAVQSSPPYKGLSFELSLEAARWREIPRLPPTSTANDENIRSAVRPTADEYPPELRPLIVAIIKLTDGIPDLRVSLESVRAHAYGKNGETQTRPIGSSAFIRLLSSARSQGFTDQGGSGATKWISLKKLDRPLPGSTNIPGQVKSNYSDLTSVMKNRLRASDFPVEHRPLISAILRLTSGRANEVVRAADVVETLRRFESMPDLTEDGMLIMLLQASKSNLVRHYMGSDGLYMMLEEKKTVDSNN</sequence>
<organism evidence="1 2">
    <name type="scientific">Serendipita indica (strain DSM 11827)</name>
    <name type="common">Root endophyte fungus</name>
    <name type="synonym">Piriformospora indica</name>
    <dbReference type="NCBI Taxonomy" id="1109443"/>
    <lineage>
        <taxon>Eukaryota</taxon>
        <taxon>Fungi</taxon>
        <taxon>Dikarya</taxon>
        <taxon>Basidiomycota</taxon>
        <taxon>Agaricomycotina</taxon>
        <taxon>Agaricomycetes</taxon>
        <taxon>Sebacinales</taxon>
        <taxon>Serendipitaceae</taxon>
        <taxon>Serendipita</taxon>
    </lineage>
</organism>
<proteinExistence type="predicted"/>
<protein>
    <submittedName>
        <fullName evidence="1">Uncharacterized protein</fullName>
    </submittedName>
</protein>
<dbReference type="EMBL" id="CAFZ01000273">
    <property type="protein sequence ID" value="CCA74037.1"/>
    <property type="molecule type" value="Genomic_DNA"/>
</dbReference>
<dbReference type="Proteomes" id="UP000007148">
    <property type="component" value="Unassembled WGS sequence"/>
</dbReference>
<evidence type="ECO:0000313" key="1">
    <source>
        <dbReference type="EMBL" id="CCA74037.1"/>
    </source>
</evidence>
<dbReference type="InParanoid" id="G4TRU4"/>
<dbReference type="AlphaFoldDB" id="G4TRU4"/>
<name>G4TRU4_SERID</name>